<feature type="transmembrane region" description="Helical" evidence="11">
    <location>
        <begin position="267"/>
        <end position="288"/>
    </location>
</feature>
<keyword evidence="8 11" id="KW-0675">Receptor</keyword>
<feature type="transmembrane region" description="Helical" evidence="11">
    <location>
        <begin position="43"/>
        <end position="60"/>
    </location>
</feature>
<keyword evidence="5 11" id="KW-0552">Olfaction</keyword>
<keyword evidence="7 11" id="KW-0472">Membrane</keyword>
<keyword evidence="12" id="KW-1185">Reference proteome</keyword>
<accession>A0A6J1LKW0</accession>
<gene>
    <name evidence="13" type="primary">LOC111595704</name>
</gene>
<dbReference type="GeneID" id="111595704"/>
<sequence>MESENGLFYNYEDFTRIPTISYRLCGFDVLDTASKPRPIWMKLYHWACVCSHICCVWFMFRRIIERDTIGNNISLIMRYATLVTYVVNSDTKYGTSQQKHAFQRLNGKLAELFPKSKQSKIDHRINEYFWPRPIIVLIVVYYGSSAMVVVGPLLQSVYIYLMEQRFSYVHCYPYYIFDPEQDPLWQYFLIYTLEWLHSTLMVISNMSTDLWLVNFEVQICMHLDYIARSLENYKPSSTRDSKDRKFISQLVNKHNNLLELQEDINDIFGGSLLLSLLTTAGVFCTVAVYTQLQGLNLEGITYVVFMLTATSLVYLVCYYGEKVKTLSTYIAHAAYNHNWSDAPPDYKRSIMIIIARAQKPAELTAMGYLSVSLDTFKQVMTVTYRVFALIRQMIE</sequence>
<dbReference type="GO" id="GO:0005886">
    <property type="term" value="C:plasma membrane"/>
    <property type="evidence" value="ECO:0007669"/>
    <property type="project" value="UniProtKB-SubCell"/>
</dbReference>
<evidence type="ECO:0000256" key="6">
    <source>
        <dbReference type="ARBA" id="ARBA00022989"/>
    </source>
</evidence>
<evidence type="ECO:0000256" key="3">
    <source>
        <dbReference type="ARBA" id="ARBA00022606"/>
    </source>
</evidence>
<evidence type="ECO:0000256" key="4">
    <source>
        <dbReference type="ARBA" id="ARBA00022692"/>
    </source>
</evidence>
<dbReference type="KEGG" id="dhe:111595704"/>
<comment type="caution">
    <text evidence="11">Lacks conserved residue(s) required for the propagation of feature annotation.</text>
</comment>
<dbReference type="GO" id="GO:0005549">
    <property type="term" value="F:odorant binding"/>
    <property type="evidence" value="ECO:0007669"/>
    <property type="project" value="InterPro"/>
</dbReference>
<evidence type="ECO:0000313" key="12">
    <source>
        <dbReference type="Proteomes" id="UP000504633"/>
    </source>
</evidence>
<keyword evidence="6 11" id="KW-1133">Transmembrane helix</keyword>
<evidence type="ECO:0000313" key="13">
    <source>
        <dbReference type="RefSeq" id="XP_023165317.2"/>
    </source>
</evidence>
<evidence type="ECO:0000256" key="2">
    <source>
        <dbReference type="ARBA" id="ARBA00022475"/>
    </source>
</evidence>
<evidence type="ECO:0000256" key="9">
    <source>
        <dbReference type="ARBA" id="ARBA00023224"/>
    </source>
</evidence>
<dbReference type="InterPro" id="IPR004117">
    <property type="entry name" value="7tm6_olfct_rcpt"/>
</dbReference>
<dbReference type="GO" id="GO:0007165">
    <property type="term" value="P:signal transduction"/>
    <property type="evidence" value="ECO:0007669"/>
    <property type="project" value="UniProtKB-KW"/>
</dbReference>
<keyword evidence="3 11" id="KW-0716">Sensory transduction</keyword>
<dbReference type="PANTHER" id="PTHR21137">
    <property type="entry name" value="ODORANT RECEPTOR"/>
    <property type="match status" value="1"/>
</dbReference>
<evidence type="ECO:0000256" key="7">
    <source>
        <dbReference type="ARBA" id="ARBA00023136"/>
    </source>
</evidence>
<dbReference type="Proteomes" id="UP000504633">
    <property type="component" value="Unplaced"/>
</dbReference>
<feature type="transmembrane region" description="Helical" evidence="11">
    <location>
        <begin position="300"/>
        <end position="320"/>
    </location>
</feature>
<proteinExistence type="inferred from homology"/>
<evidence type="ECO:0000256" key="1">
    <source>
        <dbReference type="ARBA" id="ARBA00004651"/>
    </source>
</evidence>
<keyword evidence="4 11" id="KW-0812">Transmembrane</keyword>
<dbReference type="GO" id="GO:0004984">
    <property type="term" value="F:olfactory receptor activity"/>
    <property type="evidence" value="ECO:0007669"/>
    <property type="project" value="InterPro"/>
</dbReference>
<keyword evidence="9 11" id="KW-0807">Transducer</keyword>
<organism evidence="12 13">
    <name type="scientific">Drosophila hydei</name>
    <name type="common">Fruit fly</name>
    <dbReference type="NCBI Taxonomy" id="7224"/>
    <lineage>
        <taxon>Eukaryota</taxon>
        <taxon>Metazoa</taxon>
        <taxon>Ecdysozoa</taxon>
        <taxon>Arthropoda</taxon>
        <taxon>Hexapoda</taxon>
        <taxon>Insecta</taxon>
        <taxon>Pterygota</taxon>
        <taxon>Neoptera</taxon>
        <taxon>Endopterygota</taxon>
        <taxon>Diptera</taxon>
        <taxon>Brachycera</taxon>
        <taxon>Muscomorpha</taxon>
        <taxon>Ephydroidea</taxon>
        <taxon>Drosophilidae</taxon>
        <taxon>Drosophila</taxon>
    </lineage>
</organism>
<evidence type="ECO:0000256" key="11">
    <source>
        <dbReference type="RuleBase" id="RU351113"/>
    </source>
</evidence>
<dbReference type="RefSeq" id="XP_023165317.2">
    <property type="nucleotide sequence ID" value="XM_023309549.2"/>
</dbReference>
<feature type="transmembrane region" description="Helical" evidence="11">
    <location>
        <begin position="134"/>
        <end position="160"/>
    </location>
</feature>
<protein>
    <recommendedName>
        <fullName evidence="11">Odorant receptor</fullName>
    </recommendedName>
</protein>
<dbReference type="OMA" id="VYLVCYY"/>
<reference evidence="13" key="1">
    <citation type="submission" date="2025-08" db="UniProtKB">
        <authorList>
            <consortium name="RefSeq"/>
        </authorList>
    </citation>
    <scope>IDENTIFICATION</scope>
    <source>
        <strain evidence="13">15085-1641.00</strain>
        <tissue evidence="13">Whole body</tissue>
    </source>
</reference>
<comment type="similarity">
    <text evidence="11">Belongs to the insect chemoreceptor superfamily. Heteromeric odorant receptor channel (TC 1.A.69) family.</text>
</comment>
<dbReference type="Pfam" id="PF02949">
    <property type="entry name" value="7tm_6"/>
    <property type="match status" value="1"/>
</dbReference>
<comment type="subcellular location">
    <subcellularLocation>
        <location evidence="1 11">Cell membrane</location>
        <topology evidence="1 11">Multi-pass membrane protein</topology>
    </subcellularLocation>
</comment>
<comment type="subunit">
    <text evidence="10">Interacts with Orco. Complexes exist early in the endomembrane system in olfactory sensory neurons (OSNs), coupling these complexes to the conserved ciliary trafficking pathway.</text>
</comment>
<keyword evidence="2" id="KW-1003">Cell membrane</keyword>
<feature type="transmembrane region" description="Helical" evidence="11">
    <location>
        <begin position="184"/>
        <end position="203"/>
    </location>
</feature>
<dbReference type="AlphaFoldDB" id="A0A6J1LKW0"/>
<evidence type="ECO:0000256" key="10">
    <source>
        <dbReference type="ARBA" id="ARBA00038679"/>
    </source>
</evidence>
<dbReference type="PANTHER" id="PTHR21137:SF44">
    <property type="entry name" value="ODORANT RECEPTOR 13A-RELATED"/>
    <property type="match status" value="1"/>
</dbReference>
<evidence type="ECO:0000256" key="5">
    <source>
        <dbReference type="ARBA" id="ARBA00022725"/>
    </source>
</evidence>
<evidence type="ECO:0000256" key="8">
    <source>
        <dbReference type="ARBA" id="ARBA00023170"/>
    </source>
</evidence>
<dbReference type="OrthoDB" id="8185860at2759"/>
<name>A0A6J1LKW0_DROHY</name>
<dbReference type="CTD" id="41119"/>